<comment type="caution">
    <text evidence="1">The sequence shown here is derived from an EMBL/GenBank/DDBJ whole genome shotgun (WGS) entry which is preliminary data.</text>
</comment>
<evidence type="ECO:0000313" key="1">
    <source>
        <dbReference type="EMBL" id="OON40159.1"/>
    </source>
</evidence>
<dbReference type="AlphaFoldDB" id="A0A1S8YM36"/>
<name>A0A1S8YM36_9GAMM</name>
<dbReference type="Proteomes" id="UP000190667">
    <property type="component" value="Unassembled WGS sequence"/>
</dbReference>
<dbReference type="EMBL" id="MRUL01000005">
    <property type="protein sequence ID" value="OON40159.1"/>
    <property type="molecule type" value="Genomic_DNA"/>
</dbReference>
<gene>
    <name evidence="1" type="ORF">BTJ39_09695</name>
</gene>
<keyword evidence="2" id="KW-1185">Reference proteome</keyword>
<sequence length="62" mass="7314">MNADERKYSLIHRVALKGKKSIKKLAQDPGFRLIIKPWRSSLHCLFWQASVHDPDQYYLDLS</sequence>
<evidence type="ECO:0000313" key="2">
    <source>
        <dbReference type="Proteomes" id="UP000190667"/>
    </source>
</evidence>
<proteinExistence type="predicted"/>
<organism evidence="1 2">
    <name type="scientific">Izhakiella australiensis</name>
    <dbReference type="NCBI Taxonomy" id="1926881"/>
    <lineage>
        <taxon>Bacteria</taxon>
        <taxon>Pseudomonadati</taxon>
        <taxon>Pseudomonadota</taxon>
        <taxon>Gammaproteobacteria</taxon>
        <taxon>Enterobacterales</taxon>
        <taxon>Erwiniaceae</taxon>
        <taxon>Izhakiella</taxon>
    </lineage>
</organism>
<accession>A0A1S8YM36</accession>
<reference evidence="1 2" key="1">
    <citation type="submission" date="2016-12" db="EMBL/GenBank/DDBJ databases">
        <title>Izhakiella australiana sp. nov. of genus Izhakiella isolated from Australian desert.</title>
        <authorList>
            <person name="Ji M."/>
        </authorList>
    </citation>
    <scope>NUCLEOTIDE SEQUENCE [LARGE SCALE GENOMIC DNA]</scope>
    <source>
        <strain evidence="1 2">D4N98</strain>
    </source>
</reference>
<protein>
    <submittedName>
        <fullName evidence="1">Uncharacterized protein</fullName>
    </submittedName>
</protein>